<proteinExistence type="predicted"/>
<dbReference type="EMBL" id="CABVIK010000020">
    <property type="protein sequence ID" value="VVP49415.1"/>
    <property type="molecule type" value="Genomic_DNA"/>
</dbReference>
<dbReference type="AlphaFoldDB" id="A0A5E7PI75"/>
<dbReference type="InterPro" id="IPR049810">
    <property type="entry name" value="S6_alt_immun-like"/>
</dbReference>
<dbReference type="NCBIfam" id="NF040643">
    <property type="entry name" value="S6_alt_immun"/>
    <property type="match status" value="1"/>
</dbReference>
<name>A0A5E7PI75_PSEFL</name>
<evidence type="ECO:0000313" key="3">
    <source>
        <dbReference type="Proteomes" id="UP000349468"/>
    </source>
</evidence>
<dbReference type="RefSeq" id="WP_306163359.1">
    <property type="nucleotide sequence ID" value="NZ_CABVIK010000020.1"/>
</dbReference>
<accession>A0A5E7PI75</accession>
<feature type="compositionally biased region" description="Polar residues" evidence="1">
    <location>
        <begin position="1"/>
        <end position="14"/>
    </location>
</feature>
<dbReference type="Proteomes" id="UP000349468">
    <property type="component" value="Unassembled WGS sequence"/>
</dbReference>
<gene>
    <name evidence="2" type="ORF">PS870_05232</name>
</gene>
<evidence type="ECO:0000313" key="2">
    <source>
        <dbReference type="EMBL" id="VVP49415.1"/>
    </source>
</evidence>
<evidence type="ECO:0000256" key="1">
    <source>
        <dbReference type="SAM" id="MobiDB-lite"/>
    </source>
</evidence>
<sequence length="115" mass="12770">MASKTHTPAVQNPPSRDGHPACNNRQDHSGIDQQAHYVFWISGFSKGDDEGDFLRYELTVLPEFEAAILNVLGWNNLDESAYGDCLLTAEQIIKIAIAIDVQLPTDLDLFIGVRE</sequence>
<feature type="region of interest" description="Disordered" evidence="1">
    <location>
        <begin position="1"/>
        <end position="28"/>
    </location>
</feature>
<organism evidence="2 3">
    <name type="scientific">Pseudomonas fluorescens</name>
    <dbReference type="NCBI Taxonomy" id="294"/>
    <lineage>
        <taxon>Bacteria</taxon>
        <taxon>Pseudomonadati</taxon>
        <taxon>Pseudomonadota</taxon>
        <taxon>Gammaproteobacteria</taxon>
        <taxon>Pseudomonadales</taxon>
        <taxon>Pseudomonadaceae</taxon>
        <taxon>Pseudomonas</taxon>
    </lineage>
</organism>
<reference evidence="2 3" key="1">
    <citation type="submission" date="2019-09" db="EMBL/GenBank/DDBJ databases">
        <authorList>
            <person name="Chandra G."/>
            <person name="Truman W A."/>
        </authorList>
    </citation>
    <scope>NUCLEOTIDE SEQUENCE [LARGE SCALE GENOMIC DNA]</scope>
    <source>
        <strain evidence="2">PS870</strain>
    </source>
</reference>
<protein>
    <submittedName>
        <fullName evidence="2">Uncharacterized protein</fullName>
    </submittedName>
</protein>